<feature type="domain" description="Carrier" evidence="4">
    <location>
        <begin position="1011"/>
        <end position="1085"/>
    </location>
</feature>
<dbReference type="InterPro" id="IPR025110">
    <property type="entry name" value="AMP-bd_C"/>
</dbReference>
<dbReference type="SUPFAM" id="SSF56801">
    <property type="entry name" value="Acetyl-CoA synthetase-like"/>
    <property type="match status" value="2"/>
</dbReference>
<dbReference type="InterPro" id="IPR000873">
    <property type="entry name" value="AMP-dep_synth/lig_dom"/>
</dbReference>
<dbReference type="InterPro" id="IPR009081">
    <property type="entry name" value="PP-bd_ACP"/>
</dbReference>
<feature type="domain" description="Carrier" evidence="4">
    <location>
        <begin position="1082"/>
        <end position="1156"/>
    </location>
</feature>
<feature type="domain" description="Carrier" evidence="4">
    <location>
        <begin position="2145"/>
        <end position="2220"/>
    </location>
</feature>
<dbReference type="Pfam" id="PF13193">
    <property type="entry name" value="AMP-binding_C"/>
    <property type="match status" value="1"/>
</dbReference>
<dbReference type="Pfam" id="PF00501">
    <property type="entry name" value="AMP-binding"/>
    <property type="match status" value="2"/>
</dbReference>
<dbReference type="InterPro" id="IPR001242">
    <property type="entry name" value="Condensation_dom"/>
</dbReference>
<dbReference type="KEGG" id="lez:GLE_2557"/>
<dbReference type="Gene3D" id="3.30.300.30">
    <property type="match status" value="2"/>
</dbReference>
<dbReference type="InterPro" id="IPR029058">
    <property type="entry name" value="AB_hydrolase_fold"/>
</dbReference>
<dbReference type="Gene3D" id="3.30.559.30">
    <property type="entry name" value="Nonribosomal peptide synthetase, condensation domain"/>
    <property type="match status" value="2"/>
</dbReference>
<dbReference type="Gene3D" id="3.40.50.12780">
    <property type="entry name" value="N-terminal domain of ligase-like"/>
    <property type="match status" value="1"/>
</dbReference>
<dbReference type="Gene3D" id="3.30.559.10">
    <property type="entry name" value="Chloramphenicol acetyltransferase-like domain"/>
    <property type="match status" value="2"/>
</dbReference>
<dbReference type="Pfam" id="PF00668">
    <property type="entry name" value="Condensation"/>
    <property type="match status" value="2"/>
</dbReference>
<dbReference type="InterPro" id="IPR036736">
    <property type="entry name" value="ACP-like_sf"/>
</dbReference>
<dbReference type="Gene3D" id="3.40.50.980">
    <property type="match status" value="2"/>
</dbReference>
<organism evidence="5 6">
    <name type="scientific">Lysobacter enzymogenes</name>
    <dbReference type="NCBI Taxonomy" id="69"/>
    <lineage>
        <taxon>Bacteria</taxon>
        <taxon>Pseudomonadati</taxon>
        <taxon>Pseudomonadota</taxon>
        <taxon>Gammaproteobacteria</taxon>
        <taxon>Lysobacterales</taxon>
        <taxon>Lysobacteraceae</taxon>
        <taxon>Lysobacter</taxon>
    </lineage>
</organism>
<dbReference type="InterPro" id="IPR023213">
    <property type="entry name" value="CAT-like_dom_sf"/>
</dbReference>
<evidence type="ECO:0000256" key="1">
    <source>
        <dbReference type="ARBA" id="ARBA00001957"/>
    </source>
</evidence>
<proteinExistence type="predicted"/>
<dbReference type="FunFam" id="3.40.50.980:FF:000001">
    <property type="entry name" value="Non-ribosomal peptide synthetase"/>
    <property type="match status" value="1"/>
</dbReference>
<keyword evidence="2" id="KW-0596">Phosphopantetheine</keyword>
<evidence type="ECO:0000259" key="4">
    <source>
        <dbReference type="PROSITE" id="PS50075"/>
    </source>
</evidence>
<dbReference type="InterPro" id="IPR045851">
    <property type="entry name" value="AMP-bd_C_sf"/>
</dbReference>
<comment type="cofactor">
    <cofactor evidence="1">
        <name>pantetheine 4'-phosphate</name>
        <dbReference type="ChEBI" id="CHEBI:47942"/>
    </cofactor>
</comment>
<dbReference type="InterPro" id="IPR020845">
    <property type="entry name" value="AMP-binding_CS"/>
</dbReference>
<dbReference type="GO" id="GO:0044550">
    <property type="term" value="P:secondary metabolite biosynthetic process"/>
    <property type="evidence" value="ECO:0007669"/>
    <property type="project" value="TreeGrafter"/>
</dbReference>
<dbReference type="EMBL" id="CP013140">
    <property type="protein sequence ID" value="ALN57906.1"/>
    <property type="molecule type" value="Genomic_DNA"/>
</dbReference>
<dbReference type="GO" id="GO:0003824">
    <property type="term" value="F:catalytic activity"/>
    <property type="evidence" value="ECO:0007669"/>
    <property type="project" value="InterPro"/>
</dbReference>
<dbReference type="PANTHER" id="PTHR45527:SF1">
    <property type="entry name" value="FATTY ACID SYNTHASE"/>
    <property type="match status" value="1"/>
</dbReference>
<accession>A0A0S2DHM7</accession>
<evidence type="ECO:0000256" key="2">
    <source>
        <dbReference type="ARBA" id="ARBA00022450"/>
    </source>
</evidence>
<dbReference type="Gene3D" id="1.10.1200.10">
    <property type="entry name" value="ACP-like"/>
    <property type="match status" value="2"/>
</dbReference>
<dbReference type="CDD" id="cd05930">
    <property type="entry name" value="A_NRPS"/>
    <property type="match status" value="2"/>
</dbReference>
<dbReference type="PROSITE" id="PS00455">
    <property type="entry name" value="AMP_BINDING"/>
    <property type="match status" value="2"/>
</dbReference>
<gene>
    <name evidence="5" type="ORF">GLE_2557</name>
</gene>
<dbReference type="Gene3D" id="2.30.38.10">
    <property type="entry name" value="Luciferase, Domain 3"/>
    <property type="match status" value="1"/>
</dbReference>
<evidence type="ECO:0000256" key="3">
    <source>
        <dbReference type="ARBA" id="ARBA00022553"/>
    </source>
</evidence>
<keyword evidence="3" id="KW-0597">Phosphoprotein</keyword>
<dbReference type="SUPFAM" id="SSF47336">
    <property type="entry name" value="ACP-like"/>
    <property type="match status" value="3"/>
</dbReference>
<dbReference type="Pfam" id="PF00550">
    <property type="entry name" value="PP-binding"/>
    <property type="match status" value="3"/>
</dbReference>
<dbReference type="SMART" id="SM00823">
    <property type="entry name" value="PKS_PP"/>
    <property type="match status" value="2"/>
</dbReference>
<dbReference type="InterPro" id="IPR020806">
    <property type="entry name" value="PKS_PP-bd"/>
</dbReference>
<evidence type="ECO:0000313" key="6">
    <source>
        <dbReference type="Proteomes" id="UP000061569"/>
    </source>
</evidence>
<dbReference type="InterPro" id="IPR010071">
    <property type="entry name" value="AA_adenyl_dom"/>
</dbReference>
<dbReference type="GO" id="GO:0005737">
    <property type="term" value="C:cytoplasm"/>
    <property type="evidence" value="ECO:0007669"/>
    <property type="project" value="TreeGrafter"/>
</dbReference>
<dbReference type="InterPro" id="IPR006162">
    <property type="entry name" value="Ppantetheine_attach_site"/>
</dbReference>
<dbReference type="NCBIfam" id="TIGR01733">
    <property type="entry name" value="AA-adenyl-dom"/>
    <property type="match status" value="2"/>
</dbReference>
<dbReference type="GO" id="GO:0043041">
    <property type="term" value="P:amino acid activation for nonribosomal peptide biosynthetic process"/>
    <property type="evidence" value="ECO:0007669"/>
    <property type="project" value="TreeGrafter"/>
</dbReference>
<dbReference type="PROSITE" id="PS50075">
    <property type="entry name" value="CARRIER"/>
    <property type="match status" value="3"/>
</dbReference>
<evidence type="ECO:0000313" key="5">
    <source>
        <dbReference type="EMBL" id="ALN57906.1"/>
    </source>
</evidence>
<dbReference type="Proteomes" id="UP000061569">
    <property type="component" value="Chromosome"/>
</dbReference>
<dbReference type="PATRIC" id="fig|69.6.peg.2517"/>
<dbReference type="PANTHER" id="PTHR45527">
    <property type="entry name" value="NONRIBOSOMAL PEPTIDE SYNTHETASE"/>
    <property type="match status" value="1"/>
</dbReference>
<dbReference type="SUPFAM" id="SSF52777">
    <property type="entry name" value="CoA-dependent acyltransferases"/>
    <property type="match status" value="4"/>
</dbReference>
<dbReference type="STRING" id="69.GLE_2557"/>
<name>A0A0S2DHM7_LYSEN</name>
<dbReference type="InterPro" id="IPR042099">
    <property type="entry name" value="ANL_N_sf"/>
</dbReference>
<dbReference type="PROSITE" id="PS00012">
    <property type="entry name" value="PHOSPHOPANTETHEINE"/>
    <property type="match status" value="3"/>
</dbReference>
<sequence length="2241" mass="242191">MASSTPASPASTSPAPASAILASYWRKGGTLERGPQGWTMPAGEGEALAPVERRALDEHRDEIDAILAAQPDYFDWRPLQANPRALWFLHRLAPHSAAYHCTAVLGMDGRIEDAQLAAAFERLCARHPMLRAQFGERDGEPCYRILAEHRNECRALVADADLAQAKRTLLAEADRPFALEQAAVMRLASVRVGQRVVVSLVLHHIVADFYSCEILARELVAELSGDTAGAAVVASYEQWSRENAEYLDSDRGRDAAHYWQTLLRDAPSELHLPTDFARPPLRQWSGERIERDLDPGLSAQVRATATALGVTPYIVLLAAYQLWLWRLSGQADFVIGTPTLGRHAARHRHLVGYLANPVPVRVRIDPQQRFADLSTALKAQMDASLRRQRYPLTRLLDELALPRRSDRAPLFQHFFTYSQARLGWGEAVAMETLHMGMRGAAHELILTVFENGADLCCQIGYSDALYGAQTVSGWLDGYVELLARIVADPSRRLDALDWAGHGQAGERGETIDAGARHAIKRIEAAPDACIALHEGERTLDYAALRARARTLAAGLQAHGGDVVALALPRGETQIVAMLAAWYAGQAWLALDPRLPDERLAYMVEDSGARVVLGDGPRPAWLPTAAAWFAPDALTGKSLGETARDPDDVAYLIYTSGSTGQPKGVAVSHANLCGYVEGVLARLQQDRPLAQDAVFSTLATASADLGHTALFGALLSGRGLRLIDDALARDPHALAEHLQRHRVDVLKIVPSHLQALLAAEQPQRLLPRQALVFGGEALPWPLVDQIRALAPHCRVFNHYGPTETTVGATCIDTERAPRGTASVAIGMPLPNYRAYVLDQQGRAVAQGAIGELYIGGIGVARGYWRREALSAERFLPDPLDPSQRVYRTGDRVQRLPAGELVFHGRADDQVKIRGYRVEPGEVEQRLRAVPGVEQAVVLAAPGANGTQTLAAFYRGAHADPLATLRAALPDYMVPARCLRVETVPVTANGKVDRAALLALLDAAEPAAVAQDAPLEPFEARLAALWQPLFPQASIGPQSSFFGLGGDSILALRLVASARKSGIELTPALLLETASLRELAQRLRPPSPTELLLRQACAQALGRDRIDRDADFFELGGDSIAALKLVARARQAGLALTPAELLEHRPLSALAAHLDRAADAIDAVAPAPVEPTPAAALAPFGLLDAAEGARLRAAHADAIDAYPLSPLQEGLLFAALAAPDSGQYLNQQVLSLTGPLDRARLVAAWSALQQRHESLRVGFDWDHAGRPVQWLPVQAGPSLHEHDWSGRDSARTQAELWALCERERDSAFALERPGLLRLHLVCAGPSQAWLVLTVHHLVIDRWSAAVLLQELFALYAGEALPPAPRYRDYIGWLGAQPVQGEDAFWRAQLADYEGGEELPAPAAPGEGRYVTEARLARAEIVALRECAARLQVPLTSVLQAAWALLLSRYTNSADVCFGLTVSGRPPALAQAERMTGLFINTLPMRLRLEAGQDFGALCRKARDLSFAVQAHDRLPLARIAELAGVPNGAALLHSLLVIENIPLDTAARLPDGLAYEFVHAASATNLPLLVQITPEDDSLHLLLQSQRNQLPDDFVERVLGDWLRLLRGVAGLVDTPVGQIGLLAPADWAAWRARGQGPALPFVPERMPDSLADCIERAAAWHPAEPALVGGGRCLSYDELNRRANRLAHHLRALGLSAGERVALVADRSVAITVAMLAVLKAGGAYVPIDPEHPHERIAFVLADAGCRFALARGTGLACVSGGASRVLDLDSEALLGELAAQPERNPARNHDAASPAYVIYTSGSTGQPKGVLVPHRGPLRLMQAVQAMLPAGPGDRVLQFTGLHFDMSVLEWLCAWTQGACLHLIERELTRSGDGLLALLAEQAITHVVAQPAVFAPLPPPSLPALRYLLLGGDVCPTELAERWGRGRVVLNGYGPTEASVLVTADRYEPGRAIALGHPLPHAQCYVLDWSGQPCPPESVGELHLAGDYLAHGYLGLPEKTAAAFRTPERGPLAGVRLYATGDRVRQRRDGRLEFLGRRDHQVKIRGLRIELGEVEAALRAQAGVAEAVALVHRPGQDNACLVAFVQGEADPAALREALRLRLPAHLLPAHIECRATLPQSASRKVDRRALAALVEHVLRPQVRLAPASDSERRLLAVWQRLFQRDAIGVTEDFFALGGHSLLATRLASAIALEFDLRLDLRRLFATTTIRDQALLIDALQAAALASSAGDGAESVIESGFL</sequence>
<dbReference type="CDD" id="cd19531">
    <property type="entry name" value="LCL_NRPS-like"/>
    <property type="match status" value="1"/>
</dbReference>
<dbReference type="Gene3D" id="3.40.50.1820">
    <property type="entry name" value="alpha/beta hydrolase"/>
    <property type="match status" value="1"/>
</dbReference>
<reference evidence="5 6" key="1">
    <citation type="submission" date="2015-11" db="EMBL/GenBank/DDBJ databases">
        <title>Genome sequences of Lysobacter enzymogenes strain C3 and Lysobacter antibioticus ATCC 29479.</title>
        <authorList>
            <person name="Kobayashi D.Y."/>
        </authorList>
    </citation>
    <scope>NUCLEOTIDE SEQUENCE [LARGE SCALE GENOMIC DNA]</scope>
    <source>
        <strain evidence="5 6">C3</strain>
    </source>
</reference>
<dbReference type="GO" id="GO:0031177">
    <property type="term" value="F:phosphopantetheine binding"/>
    <property type="evidence" value="ECO:0007669"/>
    <property type="project" value="InterPro"/>
</dbReference>
<protein>
    <submittedName>
        <fullName evidence="5">Amino acid adenylation domain protein</fullName>
    </submittedName>
</protein>